<dbReference type="AlphaFoldDB" id="A0A931N2Z9"/>
<evidence type="ECO:0000313" key="3">
    <source>
        <dbReference type="Proteomes" id="UP000655751"/>
    </source>
</evidence>
<proteinExistence type="predicted"/>
<keyword evidence="1" id="KW-0732">Signal</keyword>
<evidence type="ECO:0000313" key="2">
    <source>
        <dbReference type="EMBL" id="MBH0780065.1"/>
    </source>
</evidence>
<feature type="chain" id="PRO_5039146061" description="Secreted protein" evidence="1">
    <location>
        <begin position="28"/>
        <end position="97"/>
    </location>
</feature>
<comment type="caution">
    <text evidence="2">The sequence shown here is derived from an EMBL/GenBank/DDBJ whole genome shotgun (WGS) entry which is preliminary data.</text>
</comment>
<accession>A0A931N2Z9</accession>
<name>A0A931N2Z9_9NOCA</name>
<evidence type="ECO:0000256" key="1">
    <source>
        <dbReference type="SAM" id="SignalP"/>
    </source>
</evidence>
<feature type="signal peptide" evidence="1">
    <location>
        <begin position="1"/>
        <end position="27"/>
    </location>
</feature>
<gene>
    <name evidence="2" type="ORF">IT779_27710</name>
</gene>
<dbReference type="RefSeq" id="WP_196152367.1">
    <property type="nucleotide sequence ID" value="NZ_JADMLG010000013.1"/>
</dbReference>
<organism evidence="2 3">
    <name type="scientific">Nocardia bovistercoris</name>
    <dbReference type="NCBI Taxonomy" id="2785916"/>
    <lineage>
        <taxon>Bacteria</taxon>
        <taxon>Bacillati</taxon>
        <taxon>Actinomycetota</taxon>
        <taxon>Actinomycetes</taxon>
        <taxon>Mycobacteriales</taxon>
        <taxon>Nocardiaceae</taxon>
        <taxon>Nocardia</taxon>
    </lineage>
</organism>
<protein>
    <recommendedName>
        <fullName evidence="4">Secreted protein</fullName>
    </recommendedName>
</protein>
<evidence type="ECO:0008006" key="4">
    <source>
        <dbReference type="Google" id="ProtNLM"/>
    </source>
</evidence>
<dbReference type="EMBL" id="JADMLG010000013">
    <property type="protein sequence ID" value="MBH0780065.1"/>
    <property type="molecule type" value="Genomic_DNA"/>
</dbReference>
<keyword evidence="3" id="KW-1185">Reference proteome</keyword>
<dbReference type="Proteomes" id="UP000655751">
    <property type="component" value="Unassembled WGS sequence"/>
</dbReference>
<sequence>MVRAAFGALTVALWAATWIGAAPAASAALGSVVVNGSVHRDPGGCMEVGGHPAGLAVENHTDVVVTVYSWPGCRGEVLAVLTPTQSLTITGSSLLIS</sequence>
<reference evidence="2" key="1">
    <citation type="submission" date="2020-11" db="EMBL/GenBank/DDBJ databases">
        <title>Nocardia NEAU-351.nov., a novel actinomycete isolated from the cow dung.</title>
        <authorList>
            <person name="Zhang X."/>
        </authorList>
    </citation>
    <scope>NUCLEOTIDE SEQUENCE</scope>
    <source>
        <strain evidence="2">NEAU-351</strain>
    </source>
</reference>